<sequence>MLIRALQSLKMRGLIVALSATYLTLRLLLNKAASVGRSHVCDYSGVFYSPSLKDPHLRVVSGIDLNHGNIAGYCRRSSVF</sequence>
<organism evidence="1 2">
    <name type="scientific">Persea americana</name>
    <name type="common">Avocado</name>
    <dbReference type="NCBI Taxonomy" id="3435"/>
    <lineage>
        <taxon>Eukaryota</taxon>
        <taxon>Viridiplantae</taxon>
        <taxon>Streptophyta</taxon>
        <taxon>Embryophyta</taxon>
        <taxon>Tracheophyta</taxon>
        <taxon>Spermatophyta</taxon>
        <taxon>Magnoliopsida</taxon>
        <taxon>Magnoliidae</taxon>
        <taxon>Laurales</taxon>
        <taxon>Lauraceae</taxon>
        <taxon>Persea</taxon>
    </lineage>
</organism>
<keyword evidence="2" id="KW-1185">Reference proteome</keyword>
<dbReference type="EMBL" id="CM056813">
    <property type="protein sequence ID" value="KAJ8641473.1"/>
    <property type="molecule type" value="Genomic_DNA"/>
</dbReference>
<accession>A0ACC2M7Q5</accession>
<reference evidence="1 2" key="1">
    <citation type="journal article" date="2022" name="Hortic Res">
        <title>A haplotype resolved chromosomal level avocado genome allows analysis of novel avocado genes.</title>
        <authorList>
            <person name="Nath O."/>
            <person name="Fletcher S.J."/>
            <person name="Hayward A."/>
            <person name="Shaw L.M."/>
            <person name="Masouleh A.K."/>
            <person name="Furtado A."/>
            <person name="Henry R.J."/>
            <person name="Mitter N."/>
        </authorList>
    </citation>
    <scope>NUCLEOTIDE SEQUENCE [LARGE SCALE GENOMIC DNA]</scope>
    <source>
        <strain evidence="2">cv. Hass</strain>
    </source>
</reference>
<evidence type="ECO:0000313" key="2">
    <source>
        <dbReference type="Proteomes" id="UP001234297"/>
    </source>
</evidence>
<protein>
    <submittedName>
        <fullName evidence="1">Uncharacterized protein</fullName>
    </submittedName>
</protein>
<name>A0ACC2M7Q5_PERAE</name>
<comment type="caution">
    <text evidence="1">The sequence shown here is derived from an EMBL/GenBank/DDBJ whole genome shotgun (WGS) entry which is preliminary data.</text>
</comment>
<gene>
    <name evidence="1" type="ORF">MRB53_018167</name>
</gene>
<dbReference type="Proteomes" id="UP001234297">
    <property type="component" value="Chromosome 5"/>
</dbReference>
<proteinExistence type="predicted"/>
<evidence type="ECO:0000313" key="1">
    <source>
        <dbReference type="EMBL" id="KAJ8641473.1"/>
    </source>
</evidence>